<dbReference type="OrthoDB" id="5862080at2759"/>
<reference evidence="2 3" key="1">
    <citation type="journal article" date="2015" name="Genome Biol.">
        <title>Comparative genomics of Steinernema reveals deeply conserved gene regulatory networks.</title>
        <authorList>
            <person name="Dillman A.R."/>
            <person name="Macchietto M."/>
            <person name="Porter C.F."/>
            <person name="Rogers A."/>
            <person name="Williams B."/>
            <person name="Antoshechkin I."/>
            <person name="Lee M.M."/>
            <person name="Goodwin Z."/>
            <person name="Lu X."/>
            <person name="Lewis E.E."/>
            <person name="Goodrich-Blair H."/>
            <person name="Stock S.P."/>
            <person name="Adams B.J."/>
            <person name="Sternberg P.W."/>
            <person name="Mortazavi A."/>
        </authorList>
    </citation>
    <scope>NUCLEOTIDE SEQUENCE [LARGE SCALE GENOMIC DNA]</scope>
    <source>
        <strain evidence="2 3">ALL</strain>
    </source>
</reference>
<dbReference type="AlphaFoldDB" id="A0A4U8V4G7"/>
<evidence type="ECO:0000313" key="2">
    <source>
        <dbReference type="EMBL" id="TMS39197.1"/>
    </source>
</evidence>
<feature type="domain" description="ISXO2-like transposase" evidence="1">
    <location>
        <begin position="46"/>
        <end position="129"/>
    </location>
</feature>
<protein>
    <recommendedName>
        <fullName evidence="1">ISXO2-like transposase domain-containing protein</fullName>
    </recommendedName>
</protein>
<evidence type="ECO:0000313" key="3">
    <source>
        <dbReference type="Proteomes" id="UP000298663"/>
    </source>
</evidence>
<dbReference type="InterPro" id="IPR024445">
    <property type="entry name" value="Tnp_ISXO2-like"/>
</dbReference>
<reference evidence="2 3" key="2">
    <citation type="journal article" date="2019" name="G3 (Bethesda)">
        <title>Hybrid Assembly of the Genome of the Entomopathogenic Nematode Steinernema carpocapsae Identifies the X-Chromosome.</title>
        <authorList>
            <person name="Serra L."/>
            <person name="Macchietto M."/>
            <person name="Macias-Munoz A."/>
            <person name="McGill C.J."/>
            <person name="Rodriguez I.M."/>
            <person name="Rodriguez B."/>
            <person name="Murad R."/>
            <person name="Mortazavi A."/>
        </authorList>
    </citation>
    <scope>NUCLEOTIDE SEQUENCE [LARGE SCALE GENOMIC DNA]</scope>
    <source>
        <strain evidence="2 3">ALL</strain>
    </source>
</reference>
<accession>A0A4U8V4G7</accession>
<dbReference type="PANTHER" id="PTHR47163">
    <property type="entry name" value="DDE_TNP_IS1595 DOMAIN-CONTAINING PROTEIN"/>
    <property type="match status" value="1"/>
</dbReference>
<dbReference type="EMBL" id="CM016762">
    <property type="protein sequence ID" value="TMS39197.1"/>
    <property type="molecule type" value="Genomic_DNA"/>
</dbReference>
<name>A0A4U8V4G7_STECR</name>
<dbReference type="EMBL" id="AZBU02000001">
    <property type="protein sequence ID" value="TMS39197.1"/>
    <property type="molecule type" value="Genomic_DNA"/>
</dbReference>
<evidence type="ECO:0000259" key="1">
    <source>
        <dbReference type="Pfam" id="PF12762"/>
    </source>
</evidence>
<gene>
    <name evidence="2" type="ORF">L596_005762</name>
</gene>
<proteinExistence type="predicted"/>
<dbReference type="Proteomes" id="UP000298663">
    <property type="component" value="Chromosome X"/>
</dbReference>
<comment type="caution">
    <text evidence="2">The sequence shown here is derived from an EMBL/GenBank/DDBJ whole genome shotgun (WGS) entry which is preliminary data.</text>
</comment>
<dbReference type="Pfam" id="PF12762">
    <property type="entry name" value="DDE_Tnp_IS1595"/>
    <property type="match status" value="1"/>
</dbReference>
<dbReference type="InterPro" id="IPR053164">
    <property type="entry name" value="IS1016-like_transposase"/>
</dbReference>
<dbReference type="PANTHER" id="PTHR47163:SF2">
    <property type="entry name" value="SI:DKEY-17M8.2"/>
    <property type="match status" value="1"/>
</dbReference>
<sequence>MELLGRANSRWVHAKMSLPNNEFLDCLREKSHKTHPTHPERKKSLRTAAELFSIIQRHCRPGTTIISDEWSGYGGIEKLPEGYLHVDSSTGAHTQTIESSWQKLKAKHKERYGTHRHMLTSYLDEHDWRKKFGDIPFYHFWKCVSKIYDLTMFGGPDVKE</sequence>
<keyword evidence="3" id="KW-1185">Reference proteome</keyword>
<organism evidence="2 3">
    <name type="scientific">Steinernema carpocapsae</name>
    <name type="common">Entomopathogenic nematode</name>
    <dbReference type="NCBI Taxonomy" id="34508"/>
    <lineage>
        <taxon>Eukaryota</taxon>
        <taxon>Metazoa</taxon>
        <taxon>Ecdysozoa</taxon>
        <taxon>Nematoda</taxon>
        <taxon>Chromadorea</taxon>
        <taxon>Rhabditida</taxon>
        <taxon>Tylenchina</taxon>
        <taxon>Panagrolaimomorpha</taxon>
        <taxon>Strongyloidoidea</taxon>
        <taxon>Steinernematidae</taxon>
        <taxon>Steinernema</taxon>
    </lineage>
</organism>